<evidence type="ECO:0000313" key="4">
    <source>
        <dbReference type="Proteomes" id="UP000255168"/>
    </source>
</evidence>
<proteinExistence type="predicted"/>
<dbReference type="Proteomes" id="UP000256710">
    <property type="component" value="Unassembled WGS sequence"/>
</dbReference>
<dbReference type="EMBL" id="LT984806">
    <property type="protein sequence ID" value="SPD48559.1"/>
    <property type="molecule type" value="Genomic_DNA"/>
</dbReference>
<dbReference type="EMBL" id="OFTC01000025">
    <property type="protein sequence ID" value="SOZ36662.1"/>
    <property type="molecule type" value="Genomic_DNA"/>
</dbReference>
<evidence type="ECO:0000313" key="5">
    <source>
        <dbReference type="Proteomes" id="UP000256710"/>
    </source>
</evidence>
<evidence type="ECO:0000313" key="3">
    <source>
        <dbReference type="EMBL" id="SPD48559.1"/>
    </source>
</evidence>
<organism evidence="3 4">
    <name type="scientific">Cupriavidus neocaledonicus</name>
    <dbReference type="NCBI Taxonomy" id="1040979"/>
    <lineage>
        <taxon>Bacteria</taxon>
        <taxon>Pseudomonadati</taxon>
        <taxon>Pseudomonadota</taxon>
        <taxon>Betaproteobacteria</taxon>
        <taxon>Burkholderiales</taxon>
        <taxon>Burkholderiaceae</taxon>
        <taxon>Cupriavidus</taxon>
    </lineage>
</organism>
<protein>
    <submittedName>
        <fullName evidence="3">Uncharacterized protein</fullName>
    </submittedName>
</protein>
<name>A0A375HDV2_9BURK</name>
<evidence type="ECO:0000313" key="2">
    <source>
        <dbReference type="EMBL" id="SOZ36662.1"/>
    </source>
</evidence>
<reference evidence="4 5" key="1">
    <citation type="submission" date="2018-01" db="EMBL/GenBank/DDBJ databases">
        <authorList>
            <person name="Clerissi C."/>
        </authorList>
    </citation>
    <scope>NUCLEOTIDE SEQUENCE [LARGE SCALE GENOMIC DNA]</scope>
    <source>
        <strain evidence="2">Cupriavidus taiwanensis STM 6082</strain>
        <strain evidence="3">Cupriavidus taiwanensis STM 6160</strain>
    </source>
</reference>
<keyword evidence="5" id="KW-1185">Reference proteome</keyword>
<evidence type="ECO:0000256" key="1">
    <source>
        <dbReference type="SAM" id="MobiDB-lite"/>
    </source>
</evidence>
<accession>A0A375HDV2</accession>
<sequence>MHYPASPHGVVSSMTRIRRGSPLKGGLTMKKRGGSGSSGRRPLHPRNGLCRAAEKTLTWKRF</sequence>
<dbReference type="AlphaFoldDB" id="A0A375HDV2"/>
<gene>
    <name evidence="2" type="ORF">CBM2605_A310007</name>
    <name evidence="3" type="ORF">CBM2607_20553</name>
</gene>
<dbReference type="Proteomes" id="UP000255168">
    <property type="component" value="Chromosome I"/>
</dbReference>
<feature type="region of interest" description="Disordered" evidence="1">
    <location>
        <begin position="1"/>
        <end position="47"/>
    </location>
</feature>